<sequence length="284" mass="31962">MRAEPTDDEKFAFALVKAELGVDVDPTGEQIEPGHVDAILNYPDGRQAAMEVTMLVDKDEQQLWKLLKKRNYRWKVSGSSLWWHVSVGERVRIKEFDQHIQEIIQVHEAHGVTRADQWLPHSVRESSPALRWLSDQDIEIWGHANDVTTDPDRPGRHAGAVTVTPRGRGGAVPHADAIPEWLNAEAATEHGQLRSKIDKLARTGLGEQHLFLVVDFTGATFGVAWLVADDEELPTTAPQLGAVTHLWMTPTSGKTYLRWNASDNWERLSFPALNAKEQQKRLPE</sequence>
<reference evidence="2" key="1">
    <citation type="journal article" date="2021" name="Curr. Microbiol.">
        <title>Complete genome of nocamycin-producing strain Saccharothrix syringae NRRL B-16468 reveals the biosynthetic potential for secondary metabolites.</title>
        <authorList>
            <person name="Mo X."/>
            <person name="Yang S."/>
        </authorList>
    </citation>
    <scope>NUCLEOTIDE SEQUENCE [LARGE SCALE GENOMIC DNA]</scope>
    <source>
        <strain evidence="2">ATCC 51364 / DSM 43886 / JCM 6844 / KCTC 9398 / NBRC 14523 / NRRL B-16468 / INA 2240</strain>
    </source>
</reference>
<protein>
    <submittedName>
        <fullName evidence="1">Uncharacterized protein</fullName>
    </submittedName>
</protein>
<dbReference type="KEGG" id="ssyi:EKG83_14485"/>
<proteinExistence type="predicted"/>
<dbReference type="RefSeq" id="WP_033435356.1">
    <property type="nucleotide sequence ID" value="NZ_CP034550.1"/>
</dbReference>
<name>A0A5Q0GWT9_SACSY</name>
<accession>A0A5Q0GWT9</accession>
<evidence type="ECO:0000313" key="1">
    <source>
        <dbReference type="EMBL" id="QFZ18517.1"/>
    </source>
</evidence>
<keyword evidence="2" id="KW-1185">Reference proteome</keyword>
<dbReference type="EMBL" id="CP034550">
    <property type="protein sequence ID" value="QFZ18517.1"/>
    <property type="molecule type" value="Genomic_DNA"/>
</dbReference>
<gene>
    <name evidence="1" type="ORF">EKG83_14485</name>
</gene>
<evidence type="ECO:0000313" key="2">
    <source>
        <dbReference type="Proteomes" id="UP000325787"/>
    </source>
</evidence>
<dbReference type="AlphaFoldDB" id="A0A5Q0GWT9"/>
<dbReference type="OrthoDB" id="5194596at2"/>
<organism evidence="1 2">
    <name type="scientific">Saccharothrix syringae</name>
    <name type="common">Nocardiopsis syringae</name>
    <dbReference type="NCBI Taxonomy" id="103733"/>
    <lineage>
        <taxon>Bacteria</taxon>
        <taxon>Bacillati</taxon>
        <taxon>Actinomycetota</taxon>
        <taxon>Actinomycetes</taxon>
        <taxon>Pseudonocardiales</taxon>
        <taxon>Pseudonocardiaceae</taxon>
        <taxon>Saccharothrix</taxon>
    </lineage>
</organism>
<dbReference type="Proteomes" id="UP000325787">
    <property type="component" value="Chromosome"/>
</dbReference>